<dbReference type="Proteomes" id="UP001597012">
    <property type="component" value="Unassembled WGS sequence"/>
</dbReference>
<dbReference type="InterPro" id="IPR029044">
    <property type="entry name" value="Nucleotide-diphossugar_trans"/>
</dbReference>
<feature type="domain" description="MobA-like NTP transferase" evidence="1">
    <location>
        <begin position="9"/>
        <end position="173"/>
    </location>
</feature>
<evidence type="ECO:0000259" key="1">
    <source>
        <dbReference type="Pfam" id="PF12804"/>
    </source>
</evidence>
<dbReference type="SUPFAM" id="SSF53448">
    <property type="entry name" value="Nucleotide-diphospho-sugar transferases"/>
    <property type="match status" value="1"/>
</dbReference>
<dbReference type="InterPro" id="IPR025877">
    <property type="entry name" value="MobA-like_NTP_Trfase"/>
</dbReference>
<name>A0ABW3B482_9FLAO</name>
<comment type="caution">
    <text evidence="2">The sequence shown here is derived from an EMBL/GenBank/DDBJ whole genome shotgun (WGS) entry which is preliminary data.</text>
</comment>
<evidence type="ECO:0000313" key="3">
    <source>
        <dbReference type="Proteomes" id="UP001597012"/>
    </source>
</evidence>
<dbReference type="RefSeq" id="WP_379934068.1">
    <property type="nucleotide sequence ID" value="NZ_JBHTHY010000006.1"/>
</dbReference>
<dbReference type="CDD" id="cd04182">
    <property type="entry name" value="GT_2_like_f"/>
    <property type="match status" value="1"/>
</dbReference>
<keyword evidence="2" id="KW-0808">Transferase</keyword>
<dbReference type="Gene3D" id="3.90.550.10">
    <property type="entry name" value="Spore Coat Polysaccharide Biosynthesis Protein SpsA, Chain A"/>
    <property type="match status" value="1"/>
</dbReference>
<organism evidence="2 3">
    <name type="scientific">Maribacter chungangensis</name>
    <dbReference type="NCBI Taxonomy" id="1069117"/>
    <lineage>
        <taxon>Bacteria</taxon>
        <taxon>Pseudomonadati</taxon>
        <taxon>Bacteroidota</taxon>
        <taxon>Flavobacteriia</taxon>
        <taxon>Flavobacteriales</taxon>
        <taxon>Flavobacteriaceae</taxon>
        <taxon>Maribacter</taxon>
    </lineage>
</organism>
<gene>
    <name evidence="2" type="ORF">ACFQZJ_09225</name>
</gene>
<sequence length="207" mass="23376">MKTTDNIAVLIMAAGQSSRMKSVKQLLPWNNTNMLVHTLKTLLEVQRDRVFMVLGANSSLIENESKLHNYPVTLISNKTWDKGLGNSIACGIKTILKQEMDIKGILICLADQPLLTAHYYKNLSNTFKTNKFPIVATKYSNKYGVPAIFSTKIAQELLHLKEDVGARLLMSKYKEDILALDAGEQLTDIDTLETYQKLYKLHNTDKE</sequence>
<dbReference type="EMBL" id="JBHTHY010000006">
    <property type="protein sequence ID" value="MFD0797641.1"/>
    <property type="molecule type" value="Genomic_DNA"/>
</dbReference>
<dbReference type="GO" id="GO:0016740">
    <property type="term" value="F:transferase activity"/>
    <property type="evidence" value="ECO:0007669"/>
    <property type="project" value="UniProtKB-KW"/>
</dbReference>
<dbReference type="PANTHER" id="PTHR43777">
    <property type="entry name" value="MOLYBDENUM COFACTOR CYTIDYLYLTRANSFERASE"/>
    <property type="match status" value="1"/>
</dbReference>
<proteinExistence type="predicted"/>
<keyword evidence="3" id="KW-1185">Reference proteome</keyword>
<evidence type="ECO:0000313" key="2">
    <source>
        <dbReference type="EMBL" id="MFD0797641.1"/>
    </source>
</evidence>
<accession>A0ABW3B482</accession>
<reference evidence="3" key="1">
    <citation type="journal article" date="2019" name="Int. J. Syst. Evol. Microbiol.">
        <title>The Global Catalogue of Microorganisms (GCM) 10K type strain sequencing project: providing services to taxonomists for standard genome sequencing and annotation.</title>
        <authorList>
            <consortium name="The Broad Institute Genomics Platform"/>
            <consortium name="The Broad Institute Genome Sequencing Center for Infectious Disease"/>
            <person name="Wu L."/>
            <person name="Ma J."/>
        </authorList>
    </citation>
    <scope>NUCLEOTIDE SEQUENCE [LARGE SCALE GENOMIC DNA]</scope>
    <source>
        <strain evidence="3">CCUG 61948</strain>
    </source>
</reference>
<dbReference type="PANTHER" id="PTHR43777:SF1">
    <property type="entry name" value="MOLYBDENUM COFACTOR CYTIDYLYLTRANSFERASE"/>
    <property type="match status" value="1"/>
</dbReference>
<dbReference type="Pfam" id="PF12804">
    <property type="entry name" value="NTP_transf_3"/>
    <property type="match status" value="1"/>
</dbReference>
<protein>
    <submittedName>
        <fullName evidence="2">NTP transferase domain-containing protein</fullName>
    </submittedName>
</protein>